<evidence type="ECO:0000313" key="2">
    <source>
        <dbReference type="EMBL" id="QIQ21580.1"/>
    </source>
</evidence>
<evidence type="ECO:0000259" key="1">
    <source>
        <dbReference type="Pfam" id="PF20469"/>
    </source>
</evidence>
<dbReference type="Proteomes" id="UP000501168">
    <property type="component" value="Chromosome"/>
</dbReference>
<dbReference type="GO" id="GO:0006302">
    <property type="term" value="P:double-strand break repair"/>
    <property type="evidence" value="ECO:0007669"/>
    <property type="project" value="TreeGrafter"/>
</dbReference>
<dbReference type="KEGG" id="orb:IPMB12_07720"/>
<dbReference type="PANTHER" id="PTHR32182:SF19">
    <property type="entry name" value="HOMOLOGY WITH RECF PROTEIN"/>
    <property type="match status" value="1"/>
</dbReference>
<dbReference type="AlphaFoldDB" id="A0A6G9IDB9"/>
<dbReference type="CDD" id="cd01026">
    <property type="entry name" value="TOPRIM_OLD"/>
    <property type="match status" value="1"/>
</dbReference>
<reference evidence="2 3" key="1">
    <citation type="submission" date="2020-03" db="EMBL/GenBank/DDBJ databases">
        <title>Complete genome sequence of Orbus sp. IPMB12 (BCRC 80908).</title>
        <authorList>
            <person name="Lo W.-S."/>
            <person name="Chang T.-H."/>
            <person name="Kuo C.-H."/>
        </authorList>
    </citation>
    <scope>NUCLEOTIDE SEQUENCE [LARGE SCALE GENOMIC DNA]</scope>
    <source>
        <strain evidence="2 3">IPMB12</strain>
    </source>
</reference>
<sequence length="547" mass="63032">MFLKTVDVKGFRGISELFLDVNKDGSVLIGENAWGKSSLLSALMFLSPEQMFNQFVSEDFHHNSHKHNTLSITFTFCGEYQNQLNEPVYQALQPVVYLNRSDKLQYLVYQIRAEQKEGKIVVDYRFLNEYGDSLFVEDVKTMMTALVKLRPVLRLKDPGDKQFLGDPVNNHSIHVDPRSDKHLDLLKQQLLKYSPNLRPEELSRGLDAACYLLEYYLVDQKKRYNIKHVDKRETPNLVDWNHLDQVNHILSRFDDTAIRSTLLSVFTALLVLNNPHQFSPDVVPILLLEEPESQLHPRILSIGIRFLNHLPMQKIATTNSSDLISLIPLEKIYRLVRLPDRIAVYHFEPRALSVSDTRKIMFHLLYRRPTTLFARSWLLVEGETEIWMLNELANLCGYHLDSEGIQLIEFAQCGLKPLIKLANKIGIEWFVVTDGDIAGKHYSETVNSLAPNRDHIEDYLLTLPAQNIENFMFRYGFSHVYKQIAYGSTEHVNLPVSRIIQKAIQRSSKPDLAIAICDDAKQRGVESVPPILRNMFGRLVKSAKTIY</sequence>
<dbReference type="PANTHER" id="PTHR32182">
    <property type="entry name" value="DNA REPLICATION AND REPAIR PROTEIN RECF"/>
    <property type="match status" value="1"/>
</dbReference>
<dbReference type="RefSeq" id="WP_166916536.1">
    <property type="nucleotide sequence ID" value="NZ_CP050253.1"/>
</dbReference>
<evidence type="ECO:0000313" key="3">
    <source>
        <dbReference type="Proteomes" id="UP000501168"/>
    </source>
</evidence>
<dbReference type="Pfam" id="PF11398">
    <property type="entry name" value="DUF2813"/>
    <property type="match status" value="1"/>
</dbReference>
<dbReference type="FunCoup" id="A0A6G9IDB9">
    <property type="interactions" value="70"/>
</dbReference>
<gene>
    <name evidence="2" type="ORF">IPMB12_07720</name>
</gene>
<dbReference type="InParanoid" id="A0A6G9IDB9"/>
<protein>
    <submittedName>
        <fullName evidence="2">DUF2813 domain-containing protein</fullName>
    </submittedName>
</protein>
<dbReference type="InterPro" id="IPR034139">
    <property type="entry name" value="TOPRIM_OLD"/>
</dbReference>
<accession>A0A6G9IDB9</accession>
<dbReference type="InterPro" id="IPR027417">
    <property type="entry name" value="P-loop_NTPase"/>
</dbReference>
<dbReference type="Gene3D" id="3.40.50.300">
    <property type="entry name" value="P-loop containing nucleotide triphosphate hydrolases"/>
    <property type="match status" value="1"/>
</dbReference>
<dbReference type="EMBL" id="CP050253">
    <property type="protein sequence ID" value="QIQ21580.1"/>
    <property type="molecule type" value="Genomic_DNA"/>
</dbReference>
<name>A0A6G9IDB9_9GAMM</name>
<feature type="domain" description="OLD protein-like TOPRIM" evidence="1">
    <location>
        <begin position="372"/>
        <end position="436"/>
    </location>
</feature>
<dbReference type="GO" id="GO:0000731">
    <property type="term" value="P:DNA synthesis involved in DNA repair"/>
    <property type="evidence" value="ECO:0007669"/>
    <property type="project" value="TreeGrafter"/>
</dbReference>
<dbReference type="Pfam" id="PF20469">
    <property type="entry name" value="OLD-like_TOPRIM"/>
    <property type="match status" value="1"/>
</dbReference>
<proteinExistence type="predicted"/>
<dbReference type="SUPFAM" id="SSF52540">
    <property type="entry name" value="P-loop containing nucleoside triphosphate hydrolases"/>
    <property type="match status" value="1"/>
</dbReference>
<dbReference type="InterPro" id="IPR022602">
    <property type="entry name" value="DUF2813"/>
</dbReference>
<organism evidence="2 3">
    <name type="scientific">Zophobihabitans entericus</name>
    <dbReference type="NCBI Taxonomy" id="1635327"/>
    <lineage>
        <taxon>Bacteria</taxon>
        <taxon>Pseudomonadati</taxon>
        <taxon>Pseudomonadota</taxon>
        <taxon>Gammaproteobacteria</taxon>
        <taxon>Orbales</taxon>
        <taxon>Orbaceae</taxon>
        <taxon>Zophobihabitans</taxon>
    </lineage>
</organism>
<keyword evidence="3" id="KW-1185">Reference proteome</keyword>